<gene>
    <name evidence="2" type="primary">LOC120323982</name>
</gene>
<dbReference type="RefSeq" id="XP_039241051.1">
    <property type="nucleotide sequence ID" value="XM_039385117.1"/>
</dbReference>
<keyword evidence="1" id="KW-1185">Reference proteome</keyword>
<evidence type="ECO:0000313" key="2">
    <source>
        <dbReference type="RefSeq" id="XP_039241051.1"/>
    </source>
</evidence>
<protein>
    <submittedName>
        <fullName evidence="2">Uncharacterized protein LOC120323982</fullName>
    </submittedName>
</protein>
<organism evidence="1 2">
    <name type="scientific">Pipra filicauda</name>
    <name type="common">Wire-tailed manakin</name>
    <dbReference type="NCBI Taxonomy" id="649802"/>
    <lineage>
        <taxon>Eukaryota</taxon>
        <taxon>Metazoa</taxon>
        <taxon>Chordata</taxon>
        <taxon>Craniata</taxon>
        <taxon>Vertebrata</taxon>
        <taxon>Euteleostomi</taxon>
        <taxon>Archelosauria</taxon>
        <taxon>Archosauria</taxon>
        <taxon>Dinosauria</taxon>
        <taxon>Saurischia</taxon>
        <taxon>Theropoda</taxon>
        <taxon>Coelurosauria</taxon>
        <taxon>Aves</taxon>
        <taxon>Neognathae</taxon>
        <taxon>Neoaves</taxon>
        <taxon>Telluraves</taxon>
        <taxon>Australaves</taxon>
        <taxon>Passeriformes</taxon>
        <taxon>Pipridae</taxon>
        <taxon>Pipra</taxon>
    </lineage>
</organism>
<proteinExistence type="predicted"/>
<dbReference type="GeneID" id="120323982"/>
<dbReference type="Proteomes" id="UP000504627">
    <property type="component" value="Unplaced"/>
</dbReference>
<accession>A0A7R5KHM8</accession>
<name>A0A7R5KHM8_9PASS</name>
<dbReference type="InParanoid" id="A0A7R5KHM8"/>
<dbReference type="AlphaFoldDB" id="A0A7R5KHM8"/>
<reference evidence="2" key="1">
    <citation type="submission" date="2025-08" db="UniProtKB">
        <authorList>
            <consortium name="RefSeq"/>
        </authorList>
    </citation>
    <scope>IDENTIFICATION</scope>
    <source>
        <tissue evidence="2">Muscle</tissue>
    </source>
</reference>
<sequence>MSLLWAARDTEGCSWAPPAQLLLTASPPSPLSPPVLHSIFHRPGNLLASSGESPTGSVEAPLSVHVLQCWWCSHDPHGSFISRLDIMGTLEAPGGNVTGISIQAPRPRAQPALWRGSCPRIQAGNLLQTPQMHPQVDGPYPGQRGPKCCFPALGNWMSAVCSASCRVLQGGPSPTFSCQGGLRQQLSGRTWGDQGTHHFCSPHWKPLVPHHISIT</sequence>
<evidence type="ECO:0000313" key="1">
    <source>
        <dbReference type="Proteomes" id="UP000504627"/>
    </source>
</evidence>